<sequence length="67" mass="7686">MMDDNTHATRNASMQRSWHEFHNFSMNRASARNSTNANFQPATVAPRHQKLKHSGHLAIHARCLMNT</sequence>
<protein>
    <submittedName>
        <fullName evidence="1">Uncharacterized protein</fullName>
    </submittedName>
</protein>
<proteinExistence type="predicted"/>
<dbReference type="EMBL" id="JAIVGD010000013">
    <property type="protein sequence ID" value="KAH0762429.1"/>
    <property type="molecule type" value="Genomic_DNA"/>
</dbReference>
<name>A0ABQ7VFS4_SOLTU</name>
<gene>
    <name evidence="1" type="ORF">KY290_018502</name>
</gene>
<reference evidence="1 2" key="1">
    <citation type="journal article" date="2021" name="bioRxiv">
        <title>Chromosome-scale and haplotype-resolved genome assembly of a tetraploid potato cultivar.</title>
        <authorList>
            <person name="Sun H."/>
            <person name="Jiao W.-B."/>
            <person name="Krause K."/>
            <person name="Campoy J.A."/>
            <person name="Goel M."/>
            <person name="Folz-Donahue K."/>
            <person name="Kukat C."/>
            <person name="Huettel B."/>
            <person name="Schneeberger K."/>
        </authorList>
    </citation>
    <scope>NUCLEOTIDE SEQUENCE [LARGE SCALE GENOMIC DNA]</scope>
    <source>
        <strain evidence="1">SolTubOtavaFocal</strain>
        <tissue evidence="1">Leaves</tissue>
    </source>
</reference>
<organism evidence="1 2">
    <name type="scientific">Solanum tuberosum</name>
    <name type="common">Potato</name>
    <dbReference type="NCBI Taxonomy" id="4113"/>
    <lineage>
        <taxon>Eukaryota</taxon>
        <taxon>Viridiplantae</taxon>
        <taxon>Streptophyta</taxon>
        <taxon>Embryophyta</taxon>
        <taxon>Tracheophyta</taxon>
        <taxon>Spermatophyta</taxon>
        <taxon>Magnoliopsida</taxon>
        <taxon>eudicotyledons</taxon>
        <taxon>Gunneridae</taxon>
        <taxon>Pentapetalae</taxon>
        <taxon>asterids</taxon>
        <taxon>lamiids</taxon>
        <taxon>Solanales</taxon>
        <taxon>Solanaceae</taxon>
        <taxon>Solanoideae</taxon>
        <taxon>Solaneae</taxon>
        <taxon>Solanum</taxon>
    </lineage>
</organism>
<comment type="caution">
    <text evidence="1">The sequence shown here is derived from an EMBL/GenBank/DDBJ whole genome shotgun (WGS) entry which is preliminary data.</text>
</comment>
<accession>A0ABQ7VFS4</accession>
<keyword evidence="2" id="KW-1185">Reference proteome</keyword>
<evidence type="ECO:0000313" key="2">
    <source>
        <dbReference type="Proteomes" id="UP000826656"/>
    </source>
</evidence>
<evidence type="ECO:0000313" key="1">
    <source>
        <dbReference type="EMBL" id="KAH0762429.1"/>
    </source>
</evidence>
<dbReference type="Proteomes" id="UP000826656">
    <property type="component" value="Unassembled WGS sequence"/>
</dbReference>